<evidence type="ECO:0008006" key="4">
    <source>
        <dbReference type="Google" id="ProtNLM"/>
    </source>
</evidence>
<accession>A0ABV9HVP9</accession>
<evidence type="ECO:0000313" key="2">
    <source>
        <dbReference type="EMBL" id="MFC4633576.1"/>
    </source>
</evidence>
<proteinExistence type="predicted"/>
<organism evidence="2 3">
    <name type="scientific">Dokdonia ponticola</name>
    <dbReference type="NCBI Taxonomy" id="2041041"/>
    <lineage>
        <taxon>Bacteria</taxon>
        <taxon>Pseudomonadati</taxon>
        <taxon>Bacteroidota</taxon>
        <taxon>Flavobacteriia</taxon>
        <taxon>Flavobacteriales</taxon>
        <taxon>Flavobacteriaceae</taxon>
        <taxon>Dokdonia</taxon>
    </lineage>
</organism>
<keyword evidence="3" id="KW-1185">Reference proteome</keyword>
<dbReference type="RefSeq" id="WP_379977788.1">
    <property type="nucleotide sequence ID" value="NZ_JBHSFV010000003.1"/>
</dbReference>
<feature type="region of interest" description="Disordered" evidence="1">
    <location>
        <begin position="35"/>
        <end position="57"/>
    </location>
</feature>
<dbReference type="EMBL" id="JBHSFV010000003">
    <property type="protein sequence ID" value="MFC4633576.1"/>
    <property type="molecule type" value="Genomic_DNA"/>
</dbReference>
<evidence type="ECO:0000313" key="3">
    <source>
        <dbReference type="Proteomes" id="UP001596043"/>
    </source>
</evidence>
<sequence>MKKLFLVAVVFGSMFFTSCDPEESLLDEFQTPQACCGEDETIPPPPPPPPGSGNNGG</sequence>
<feature type="compositionally biased region" description="Pro residues" evidence="1">
    <location>
        <begin position="42"/>
        <end position="51"/>
    </location>
</feature>
<comment type="caution">
    <text evidence="2">The sequence shown here is derived from an EMBL/GenBank/DDBJ whole genome shotgun (WGS) entry which is preliminary data.</text>
</comment>
<protein>
    <recommendedName>
        <fullName evidence="4">Lipoprotein</fullName>
    </recommendedName>
</protein>
<reference evidence="3" key="1">
    <citation type="journal article" date="2019" name="Int. J. Syst. Evol. Microbiol.">
        <title>The Global Catalogue of Microorganisms (GCM) 10K type strain sequencing project: providing services to taxonomists for standard genome sequencing and annotation.</title>
        <authorList>
            <consortium name="The Broad Institute Genomics Platform"/>
            <consortium name="The Broad Institute Genome Sequencing Center for Infectious Disease"/>
            <person name="Wu L."/>
            <person name="Ma J."/>
        </authorList>
    </citation>
    <scope>NUCLEOTIDE SEQUENCE [LARGE SCALE GENOMIC DNA]</scope>
    <source>
        <strain evidence="3">YJ-61-S</strain>
    </source>
</reference>
<dbReference type="Proteomes" id="UP001596043">
    <property type="component" value="Unassembled WGS sequence"/>
</dbReference>
<dbReference type="PROSITE" id="PS51257">
    <property type="entry name" value="PROKAR_LIPOPROTEIN"/>
    <property type="match status" value="1"/>
</dbReference>
<gene>
    <name evidence="2" type="ORF">ACFO3O_06635</name>
</gene>
<name>A0ABV9HVP9_9FLAO</name>
<evidence type="ECO:0000256" key="1">
    <source>
        <dbReference type="SAM" id="MobiDB-lite"/>
    </source>
</evidence>